<dbReference type="PANTHER" id="PTHR24271:SF90">
    <property type="entry name" value="PEPTIDASE S1 DOMAIN-CONTAINING PROTEIN"/>
    <property type="match status" value="1"/>
</dbReference>
<keyword evidence="4" id="KW-1185">Reference proteome</keyword>
<dbReference type="SUPFAM" id="SSF50494">
    <property type="entry name" value="Trypsin-like serine proteases"/>
    <property type="match status" value="1"/>
</dbReference>
<comment type="caution">
    <text evidence="3">The sequence shown here is derived from an EMBL/GenBank/DDBJ whole genome shotgun (WGS) entry which is preliminary data.</text>
</comment>
<proteinExistence type="predicted"/>
<dbReference type="AlphaFoldDB" id="A0A7L1GGK2"/>
<dbReference type="OrthoDB" id="10059102at2759"/>
<dbReference type="FunFam" id="2.40.10.10:FF:000005">
    <property type="entry name" value="Serine protease 37"/>
    <property type="match status" value="1"/>
</dbReference>
<dbReference type="InterPro" id="IPR001254">
    <property type="entry name" value="Trypsin_dom"/>
</dbReference>
<evidence type="ECO:0000259" key="2">
    <source>
        <dbReference type="PROSITE" id="PS50240"/>
    </source>
</evidence>
<keyword evidence="3" id="KW-0378">Hydrolase</keyword>
<feature type="non-terminal residue" evidence="3">
    <location>
        <position position="1"/>
    </location>
</feature>
<dbReference type="InterPro" id="IPR001314">
    <property type="entry name" value="Peptidase_S1A"/>
</dbReference>
<feature type="non-terminal residue" evidence="3">
    <location>
        <position position="208"/>
    </location>
</feature>
<evidence type="ECO:0000313" key="3">
    <source>
        <dbReference type="EMBL" id="NXN13032.1"/>
    </source>
</evidence>
<keyword evidence="1" id="KW-1015">Disulfide bond</keyword>
<dbReference type="EMBL" id="VXBD01007843">
    <property type="protein sequence ID" value="NXN13032.1"/>
    <property type="molecule type" value="Genomic_DNA"/>
</dbReference>
<feature type="domain" description="Peptidase S1" evidence="2">
    <location>
        <begin position="1"/>
        <end position="208"/>
    </location>
</feature>
<organism evidence="3 4">
    <name type="scientific">Indicator maculatus</name>
    <name type="common">spotted honeyguide</name>
    <dbReference type="NCBI Taxonomy" id="545262"/>
    <lineage>
        <taxon>Eukaryota</taxon>
        <taxon>Metazoa</taxon>
        <taxon>Chordata</taxon>
        <taxon>Craniata</taxon>
        <taxon>Vertebrata</taxon>
        <taxon>Euteleostomi</taxon>
        <taxon>Archelosauria</taxon>
        <taxon>Archosauria</taxon>
        <taxon>Dinosauria</taxon>
        <taxon>Saurischia</taxon>
        <taxon>Theropoda</taxon>
        <taxon>Coelurosauria</taxon>
        <taxon>Aves</taxon>
        <taxon>Neognathae</taxon>
        <taxon>Neoaves</taxon>
        <taxon>Telluraves</taxon>
        <taxon>Coraciimorphae</taxon>
        <taxon>Piciformes</taxon>
        <taxon>Indicatoridae</taxon>
        <taxon>Indicator</taxon>
    </lineage>
</organism>
<dbReference type="Gene3D" id="2.40.10.10">
    <property type="entry name" value="Trypsin-like serine proteases"/>
    <property type="match status" value="2"/>
</dbReference>
<dbReference type="PANTHER" id="PTHR24271">
    <property type="entry name" value="KALLIKREIN-RELATED"/>
    <property type="match status" value="1"/>
</dbReference>
<dbReference type="InterPro" id="IPR009003">
    <property type="entry name" value="Peptidase_S1_PA"/>
</dbReference>
<accession>A0A7L1GGK2</accession>
<dbReference type="Pfam" id="PF00089">
    <property type="entry name" value="Trypsin"/>
    <property type="match status" value="1"/>
</dbReference>
<dbReference type="PRINTS" id="PR00722">
    <property type="entry name" value="CHYMOTRYPSIN"/>
</dbReference>
<dbReference type="Proteomes" id="UP000557230">
    <property type="component" value="Unassembled WGS sequence"/>
</dbReference>
<keyword evidence="3" id="KW-0645">Protease</keyword>
<gene>
    <name evidence="3" type="primary">Mcpt1</name>
    <name evidence="3" type="ORF">INDMAC_R08561</name>
</gene>
<dbReference type="GO" id="GO:0004252">
    <property type="term" value="F:serine-type endopeptidase activity"/>
    <property type="evidence" value="ECO:0007669"/>
    <property type="project" value="InterPro"/>
</dbReference>
<dbReference type="SMART" id="SM00020">
    <property type="entry name" value="Tryp_SPc"/>
    <property type="match status" value="1"/>
</dbReference>
<sequence>LAYVQGRNNHSCGGFLVAPGWVMTAAQCQKYRPLTVTLGVHPLPRRQQCWQTFAVQEYHEHPHFTNPANGNDLLLLKQVGNATSRASLTFGKSRVLAGTKCRMVGWSHQPPSARLREATITIIRPRDCHTNYNWRAENLICGHSGSAGIPGKVSLCLRCLRRCWESDAGDPLICNSKVYGIFSYRHGHWPGFYTHIAPYLPWVNSVIK</sequence>
<dbReference type="InterPro" id="IPR043504">
    <property type="entry name" value="Peptidase_S1_PA_chymotrypsin"/>
</dbReference>
<protein>
    <submittedName>
        <fullName evidence="3">MCPT1 protease</fullName>
    </submittedName>
</protein>
<name>A0A7L1GGK2_9PICI</name>
<evidence type="ECO:0000256" key="1">
    <source>
        <dbReference type="ARBA" id="ARBA00023157"/>
    </source>
</evidence>
<evidence type="ECO:0000313" key="4">
    <source>
        <dbReference type="Proteomes" id="UP000557230"/>
    </source>
</evidence>
<reference evidence="3 4" key="1">
    <citation type="submission" date="2019-09" db="EMBL/GenBank/DDBJ databases">
        <title>Bird 10,000 Genomes (B10K) Project - Family phase.</title>
        <authorList>
            <person name="Zhang G."/>
        </authorList>
    </citation>
    <scope>NUCLEOTIDE SEQUENCE [LARGE SCALE GENOMIC DNA]</scope>
    <source>
        <strain evidence="3">B10K-DU-001-78</strain>
        <tissue evidence="3">Muscle</tissue>
    </source>
</reference>
<dbReference type="PROSITE" id="PS50240">
    <property type="entry name" value="TRYPSIN_DOM"/>
    <property type="match status" value="1"/>
</dbReference>
<dbReference type="GO" id="GO:0006508">
    <property type="term" value="P:proteolysis"/>
    <property type="evidence" value="ECO:0007669"/>
    <property type="project" value="UniProtKB-KW"/>
</dbReference>